<evidence type="ECO:0000256" key="1">
    <source>
        <dbReference type="ARBA" id="ARBA00000707"/>
    </source>
</evidence>
<dbReference type="Proteomes" id="UP001108240">
    <property type="component" value="Unplaced"/>
</dbReference>
<evidence type="ECO:0000256" key="6">
    <source>
        <dbReference type="ARBA" id="ARBA00022807"/>
    </source>
</evidence>
<dbReference type="GO" id="GO:0071944">
    <property type="term" value="C:cell periphery"/>
    <property type="evidence" value="ECO:0007669"/>
    <property type="project" value="TreeGrafter"/>
</dbReference>
<evidence type="ECO:0000256" key="3">
    <source>
        <dbReference type="ARBA" id="ARBA00022670"/>
    </source>
</evidence>
<feature type="region of interest" description="Disordered" evidence="8">
    <location>
        <begin position="478"/>
        <end position="539"/>
    </location>
</feature>
<comment type="catalytic activity">
    <reaction evidence="1 7">
        <text>Thiol-dependent hydrolysis of ester, thioester, amide, peptide and isopeptide bonds formed by the C-terminal Gly of ubiquitin (a 76-residue protein attached to proteins as an intracellular targeting signal).</text>
        <dbReference type="EC" id="3.4.19.12"/>
    </reaction>
</comment>
<dbReference type="AlphaFoldDB" id="A0A8C1H226"/>
<feature type="region of interest" description="Disordered" evidence="8">
    <location>
        <begin position="128"/>
        <end position="162"/>
    </location>
</feature>
<feature type="region of interest" description="Disordered" evidence="8">
    <location>
        <begin position="1"/>
        <end position="112"/>
    </location>
</feature>
<feature type="compositionally biased region" description="Polar residues" evidence="8">
    <location>
        <begin position="100"/>
        <end position="112"/>
    </location>
</feature>
<comment type="similarity">
    <text evidence="2 7">Belongs to the MINDY deubiquitinase family. FAM63 subfamily.</text>
</comment>
<evidence type="ECO:0000313" key="11">
    <source>
        <dbReference type="Proteomes" id="UP001108240"/>
    </source>
</evidence>
<feature type="compositionally biased region" description="Basic and acidic residues" evidence="8">
    <location>
        <begin position="530"/>
        <end position="539"/>
    </location>
</feature>
<evidence type="ECO:0000256" key="8">
    <source>
        <dbReference type="SAM" id="MobiDB-lite"/>
    </source>
</evidence>
<dbReference type="GO" id="GO:0140934">
    <property type="term" value="F:histone deubiquitinase activity"/>
    <property type="evidence" value="ECO:0007669"/>
    <property type="project" value="UniProtKB-UniRule"/>
</dbReference>
<dbReference type="GO" id="GO:0036435">
    <property type="term" value="F:K48-linked polyubiquitin modification-dependent protein binding"/>
    <property type="evidence" value="ECO:0007669"/>
    <property type="project" value="UniProtKB-UniRule"/>
</dbReference>
<keyword evidence="3 7" id="KW-0645">Protease</keyword>
<dbReference type="GO" id="GO:1990380">
    <property type="term" value="F:K48-linked deubiquitinase activity"/>
    <property type="evidence" value="ECO:0007669"/>
    <property type="project" value="UniProtKB-UniRule"/>
</dbReference>
<feature type="compositionally biased region" description="Polar residues" evidence="8">
    <location>
        <begin position="141"/>
        <end position="150"/>
    </location>
</feature>
<dbReference type="OMA" id="GVEMSIF"/>
<organism evidence="10 11">
    <name type="scientific">Cyprinus carpio carpio</name>
    <dbReference type="NCBI Taxonomy" id="630221"/>
    <lineage>
        <taxon>Eukaryota</taxon>
        <taxon>Metazoa</taxon>
        <taxon>Chordata</taxon>
        <taxon>Craniata</taxon>
        <taxon>Vertebrata</taxon>
        <taxon>Euteleostomi</taxon>
        <taxon>Actinopterygii</taxon>
        <taxon>Neopterygii</taxon>
        <taxon>Teleostei</taxon>
        <taxon>Ostariophysi</taxon>
        <taxon>Cypriniformes</taxon>
        <taxon>Cyprinidae</taxon>
        <taxon>Cyprininae</taxon>
        <taxon>Cyprinus</taxon>
    </lineage>
</organism>
<dbReference type="InterPro" id="IPR007518">
    <property type="entry name" value="MINDY"/>
</dbReference>
<dbReference type="PANTHER" id="PTHR18063:SF7">
    <property type="entry name" value="UBIQUITIN CARBOXYL-TERMINAL HYDROLASE MINDY-1"/>
    <property type="match status" value="1"/>
</dbReference>
<evidence type="ECO:0000256" key="5">
    <source>
        <dbReference type="ARBA" id="ARBA00022801"/>
    </source>
</evidence>
<accession>A0A8C1H226</accession>
<feature type="domain" description="MINDY deubiquitinase" evidence="9">
    <location>
        <begin position="172"/>
        <end position="441"/>
    </location>
</feature>
<feature type="compositionally biased region" description="Low complexity" evidence="8">
    <location>
        <begin position="495"/>
        <end position="520"/>
    </location>
</feature>
<name>A0A8C1H226_CYPCA</name>
<dbReference type="GO" id="GO:0016807">
    <property type="term" value="F:cysteine-type carboxypeptidase activity"/>
    <property type="evidence" value="ECO:0007669"/>
    <property type="project" value="TreeGrafter"/>
</dbReference>
<sequence length="539" mass="59375">MADSCPDTVDGEIIGLSKGQQLKTTKNEDFDAARPHDKEISQKDGDSNTEQSSGSISPLMKDDLTTCKEPPTTTASLGDDAIAAQSVISKSQDKTDESEILNSKSYTPSQSEVTPTFSMASLEFSEETNGIPPDGPLILSKSAQDGNQVPSQGSGGACAGAARASEPSMPAYYFVKWITWKEKKTAIITQSENGPCPLIAIMNILLLRWKVKLPAQMEVVTTEELMAHLVPLMAPQSRNIPLSLCSLCECVLSIKPREKAEGMELNFQQNMSDAMAVLPKLSTGLDVNVRFTGVSDFEYTPECIVFDLLDIPLYHGWLVDPQSPEVVSAVGKLSYNQLVEKIIEFKHSTDTSQVSEGLIAEQFLESTATQLSYHGLCELNTTAKEGELSVFFRNNHFSTMIKHKGHLYLLVTDQGFLQEESVVWESLHNVEGDGNFCDSDFRLCHPSQKPSAASQPSPQQQQQMQIDQDYLVAMSLQQQQGEAPGPLSDLDLARQLQQEEYQQPQTQPHQHQPSAGQMRGQHGGQRRREKKDDSDCCIL</sequence>
<dbReference type="GO" id="GO:0006508">
    <property type="term" value="P:proteolysis"/>
    <property type="evidence" value="ECO:0007669"/>
    <property type="project" value="UniProtKB-KW"/>
</dbReference>
<evidence type="ECO:0000313" key="10">
    <source>
        <dbReference type="Ensembl" id="ENSCCRP00000018173.2"/>
    </source>
</evidence>
<dbReference type="GO" id="GO:0005829">
    <property type="term" value="C:cytosol"/>
    <property type="evidence" value="ECO:0007669"/>
    <property type="project" value="TreeGrafter"/>
</dbReference>
<reference evidence="10" key="1">
    <citation type="submission" date="2025-08" db="UniProtKB">
        <authorList>
            <consortium name="Ensembl"/>
        </authorList>
    </citation>
    <scope>IDENTIFICATION</scope>
</reference>
<dbReference type="GO" id="GO:0071108">
    <property type="term" value="P:protein K48-linked deubiquitination"/>
    <property type="evidence" value="ECO:0007669"/>
    <property type="project" value="TreeGrafter"/>
</dbReference>
<dbReference type="GeneTree" id="ENSGT00390000016607"/>
<keyword evidence="11" id="KW-1185">Reference proteome</keyword>
<proteinExistence type="inferred from homology"/>
<keyword evidence="4 7" id="KW-0833">Ubl conjugation pathway</keyword>
<dbReference type="GO" id="GO:0004843">
    <property type="term" value="F:cysteine-type deubiquitinase activity"/>
    <property type="evidence" value="ECO:0007669"/>
    <property type="project" value="UniProtKB-UniRule"/>
</dbReference>
<evidence type="ECO:0000256" key="2">
    <source>
        <dbReference type="ARBA" id="ARBA00006616"/>
    </source>
</evidence>
<keyword evidence="6 7" id="KW-0788">Thiol protease</keyword>
<comment type="function">
    <text evidence="7">Hydrolase that can specifically remove 'Lys-48'-linked conjugated ubiquitin from proteins. Has exodeubiquitinase activity and has a preference for long polyubiquitin chains. May play a regulatory role at the level of protein turnover.</text>
</comment>
<dbReference type="Pfam" id="PF04424">
    <property type="entry name" value="MINDY_DUB"/>
    <property type="match status" value="1"/>
</dbReference>
<protein>
    <recommendedName>
        <fullName evidence="7">Ubiquitin carboxyl-terminal hydrolase</fullName>
        <ecNumber evidence="7">3.4.19.12</ecNumber>
    </recommendedName>
</protein>
<reference evidence="10" key="2">
    <citation type="submission" date="2025-09" db="UniProtKB">
        <authorList>
            <consortium name="Ensembl"/>
        </authorList>
    </citation>
    <scope>IDENTIFICATION</scope>
</reference>
<feature type="compositionally biased region" description="Basic and acidic residues" evidence="8">
    <location>
        <begin position="25"/>
        <end position="46"/>
    </location>
</feature>
<dbReference type="InterPro" id="IPR033979">
    <property type="entry name" value="MINDY_domain"/>
</dbReference>
<evidence type="ECO:0000256" key="7">
    <source>
        <dbReference type="RuleBase" id="RU367139"/>
    </source>
</evidence>
<dbReference type="PANTHER" id="PTHR18063">
    <property type="entry name" value="NF-E2 INDUCIBLE PROTEIN"/>
    <property type="match status" value="1"/>
</dbReference>
<evidence type="ECO:0000259" key="9">
    <source>
        <dbReference type="Pfam" id="PF04424"/>
    </source>
</evidence>
<keyword evidence="5 7" id="KW-0378">Hydrolase</keyword>
<evidence type="ECO:0000256" key="4">
    <source>
        <dbReference type="ARBA" id="ARBA00022786"/>
    </source>
</evidence>
<dbReference type="Ensembl" id="ENSCCRT00000019775.2">
    <property type="protein sequence ID" value="ENSCCRP00000018173.2"/>
    <property type="gene ID" value="ENSCCRG00000077567.1"/>
</dbReference>
<dbReference type="EC" id="3.4.19.12" evidence="7"/>